<keyword evidence="2" id="KW-0812">Transmembrane</keyword>
<evidence type="ECO:0000313" key="3">
    <source>
        <dbReference type="EMBL" id="KYN05034.1"/>
    </source>
</evidence>
<dbReference type="STRING" id="456900.A0A195CY04"/>
<feature type="transmembrane region" description="Helical" evidence="2">
    <location>
        <begin position="89"/>
        <end position="111"/>
    </location>
</feature>
<dbReference type="Gene3D" id="3.40.50.300">
    <property type="entry name" value="P-loop containing nucleotide triphosphate hydrolases"/>
    <property type="match status" value="1"/>
</dbReference>
<sequence length="112" mass="12580">MFEENDARATGRWRGEAGLLATPPGGHFPKQNVGPIKFEIPKIPVIFVLGGPGSGKVTYCDNLIQEKKGITHINMMDLLQQYALGNGSYLLLIYNILTMMYTYMICSSWPYY</sequence>
<accession>A0A195CY04</accession>
<name>A0A195CY04_9HYME</name>
<dbReference type="AlphaFoldDB" id="A0A195CY04"/>
<protein>
    <recommendedName>
        <fullName evidence="5">Adenylate kinase isoenzyme 5</fullName>
    </recommendedName>
</protein>
<dbReference type="EMBL" id="KQ977185">
    <property type="protein sequence ID" value="KYN05034.1"/>
    <property type="molecule type" value="Genomic_DNA"/>
</dbReference>
<keyword evidence="2" id="KW-1133">Transmembrane helix</keyword>
<dbReference type="Proteomes" id="UP000078542">
    <property type="component" value="Unassembled WGS sequence"/>
</dbReference>
<keyword evidence="4" id="KW-1185">Reference proteome</keyword>
<evidence type="ECO:0008006" key="5">
    <source>
        <dbReference type="Google" id="ProtNLM"/>
    </source>
</evidence>
<dbReference type="InterPro" id="IPR027417">
    <property type="entry name" value="P-loop_NTPase"/>
</dbReference>
<gene>
    <name evidence="3" type="ORF">ALC62_04022</name>
</gene>
<reference evidence="3 4" key="1">
    <citation type="submission" date="2016-03" db="EMBL/GenBank/DDBJ databases">
        <title>Cyphomyrmex costatus WGS genome.</title>
        <authorList>
            <person name="Nygaard S."/>
            <person name="Hu H."/>
            <person name="Boomsma J."/>
            <person name="Zhang G."/>
        </authorList>
    </citation>
    <scope>NUCLEOTIDE SEQUENCE [LARGE SCALE GENOMIC DNA]</scope>
    <source>
        <strain evidence="3">MS0001</strain>
        <tissue evidence="3">Whole body</tissue>
    </source>
</reference>
<evidence type="ECO:0000256" key="2">
    <source>
        <dbReference type="SAM" id="Phobius"/>
    </source>
</evidence>
<feature type="compositionally biased region" description="Basic and acidic residues" evidence="1">
    <location>
        <begin position="1"/>
        <end position="15"/>
    </location>
</feature>
<organism evidence="3 4">
    <name type="scientific">Cyphomyrmex costatus</name>
    <dbReference type="NCBI Taxonomy" id="456900"/>
    <lineage>
        <taxon>Eukaryota</taxon>
        <taxon>Metazoa</taxon>
        <taxon>Ecdysozoa</taxon>
        <taxon>Arthropoda</taxon>
        <taxon>Hexapoda</taxon>
        <taxon>Insecta</taxon>
        <taxon>Pterygota</taxon>
        <taxon>Neoptera</taxon>
        <taxon>Endopterygota</taxon>
        <taxon>Hymenoptera</taxon>
        <taxon>Apocrita</taxon>
        <taxon>Aculeata</taxon>
        <taxon>Formicoidea</taxon>
        <taxon>Formicidae</taxon>
        <taxon>Myrmicinae</taxon>
        <taxon>Cyphomyrmex</taxon>
    </lineage>
</organism>
<evidence type="ECO:0000256" key="1">
    <source>
        <dbReference type="SAM" id="MobiDB-lite"/>
    </source>
</evidence>
<proteinExistence type="predicted"/>
<keyword evidence="2" id="KW-0472">Membrane</keyword>
<evidence type="ECO:0000313" key="4">
    <source>
        <dbReference type="Proteomes" id="UP000078542"/>
    </source>
</evidence>
<dbReference type="SUPFAM" id="SSF52540">
    <property type="entry name" value="P-loop containing nucleoside triphosphate hydrolases"/>
    <property type="match status" value="1"/>
</dbReference>
<feature type="region of interest" description="Disordered" evidence="1">
    <location>
        <begin position="1"/>
        <end position="28"/>
    </location>
</feature>